<dbReference type="PANTHER" id="PTHR11247">
    <property type="entry name" value="PALMITOYL-PROTEIN THIOESTERASE/DOLICHYLDIPHOSPHATASE 1"/>
    <property type="match status" value="1"/>
</dbReference>
<dbReference type="EMBL" id="KK784925">
    <property type="protein sequence ID" value="KDO61332.1"/>
    <property type="molecule type" value="Genomic_DNA"/>
</dbReference>
<accession>A0A067FD05</accession>
<evidence type="ECO:0008006" key="4">
    <source>
        <dbReference type="Google" id="ProtNLM"/>
    </source>
</evidence>
<reference evidence="2 3" key="1">
    <citation type="submission" date="2014-04" db="EMBL/GenBank/DDBJ databases">
        <authorList>
            <consortium name="International Citrus Genome Consortium"/>
            <person name="Gmitter F."/>
            <person name="Chen C."/>
            <person name="Farmerie W."/>
            <person name="Harkins T."/>
            <person name="Desany B."/>
            <person name="Mohiuddin M."/>
            <person name="Kodira C."/>
            <person name="Borodovsky M."/>
            <person name="Lomsadze A."/>
            <person name="Burns P."/>
            <person name="Jenkins J."/>
            <person name="Prochnik S."/>
            <person name="Shu S."/>
            <person name="Chapman J."/>
            <person name="Pitluck S."/>
            <person name="Schmutz J."/>
            <person name="Rokhsar D."/>
        </authorList>
    </citation>
    <scope>NUCLEOTIDE SEQUENCE</scope>
</reference>
<dbReference type="Gene3D" id="3.40.50.1820">
    <property type="entry name" value="alpha/beta hydrolase"/>
    <property type="match status" value="1"/>
</dbReference>
<organism evidence="2 3">
    <name type="scientific">Citrus sinensis</name>
    <name type="common">Sweet orange</name>
    <name type="synonym">Citrus aurantium var. sinensis</name>
    <dbReference type="NCBI Taxonomy" id="2711"/>
    <lineage>
        <taxon>Eukaryota</taxon>
        <taxon>Viridiplantae</taxon>
        <taxon>Streptophyta</taxon>
        <taxon>Embryophyta</taxon>
        <taxon>Tracheophyta</taxon>
        <taxon>Spermatophyta</taxon>
        <taxon>Magnoliopsida</taxon>
        <taxon>eudicotyledons</taxon>
        <taxon>Gunneridae</taxon>
        <taxon>Pentapetalae</taxon>
        <taxon>rosids</taxon>
        <taxon>malvids</taxon>
        <taxon>Sapindales</taxon>
        <taxon>Rutaceae</taxon>
        <taxon>Aurantioideae</taxon>
        <taxon>Citrus</taxon>
    </lineage>
</organism>
<dbReference type="SUPFAM" id="SSF53474">
    <property type="entry name" value="alpha/beta-Hydrolases"/>
    <property type="match status" value="1"/>
</dbReference>
<dbReference type="PANTHER" id="PTHR11247:SF8">
    <property type="entry name" value="PALMITOYL-PROTEIN THIOESTERASE 1"/>
    <property type="match status" value="1"/>
</dbReference>
<dbReference type="InterPro" id="IPR029058">
    <property type="entry name" value="AB_hydrolase_fold"/>
</dbReference>
<keyword evidence="1" id="KW-0378">Hydrolase</keyword>
<sequence>MKELSEGYNIVGLSQGNLIGRGVVEFCEGGPPVKNFVSLGGPHAGTASVPLCGSGIFCIIANNLIKAEVYSDYVQDHLAPSGYLKFPNDIPKYLEKCKFLPKLNNELPDKRNSTYKECFSSLQNLVLIMFKDDKVLIPKETAWFGYYPDGAFSPVLPPQKVSDNAFPYHMRDSVFNTILDLLHKTSCLVVKYEEGLSYPFMLILCGRQSFILKTGSALKP</sequence>
<dbReference type="SMR" id="A0A067FD05"/>
<evidence type="ECO:0000313" key="3">
    <source>
        <dbReference type="Proteomes" id="UP000027120"/>
    </source>
</evidence>
<dbReference type="Pfam" id="PF02089">
    <property type="entry name" value="Palm_thioest"/>
    <property type="match status" value="1"/>
</dbReference>
<proteinExistence type="predicted"/>
<keyword evidence="3" id="KW-1185">Reference proteome</keyword>
<dbReference type="Proteomes" id="UP000027120">
    <property type="component" value="Unassembled WGS sequence"/>
</dbReference>
<evidence type="ECO:0000256" key="1">
    <source>
        <dbReference type="ARBA" id="ARBA00022801"/>
    </source>
</evidence>
<protein>
    <recommendedName>
        <fullName evidence="4">Palmitoyl-protein thioesterase 1</fullName>
    </recommendedName>
</protein>
<evidence type="ECO:0000313" key="2">
    <source>
        <dbReference type="EMBL" id="KDO61332.1"/>
    </source>
</evidence>
<name>A0A067FD05_CITSI</name>
<gene>
    <name evidence="2" type="ORF">CISIN_1g024701mg</name>
</gene>
<dbReference type="AlphaFoldDB" id="A0A067FD05"/>
<dbReference type="GO" id="GO:0016787">
    <property type="term" value="F:hydrolase activity"/>
    <property type="evidence" value="ECO:0007669"/>
    <property type="project" value="UniProtKB-KW"/>
</dbReference>